<sequence length="69" mass="7972">MDKDLLAHKLYIERVSALMGDHNIDYDLLDQMWEAKASPSSAAKIMLMQQEQGTSFDAPAWLTRYLNRK</sequence>
<dbReference type="Proteomes" id="UP001199044">
    <property type="component" value="Unassembled WGS sequence"/>
</dbReference>
<proteinExistence type="predicted"/>
<reference evidence="2" key="1">
    <citation type="submission" date="2023-07" db="EMBL/GenBank/DDBJ databases">
        <title>Molecular identification of indigenous halophilic bacteria isolated from red sea cost, biodegradation of synthetic dyes and assessment of degraded metabolite toxicity.</title>
        <authorList>
            <person name="Chaieb K."/>
            <person name="Altayb H.N."/>
        </authorList>
    </citation>
    <scope>NUCLEOTIDE SEQUENCE [LARGE SCALE GENOMIC DNA]</scope>
    <source>
        <strain evidence="2">K20</strain>
    </source>
</reference>
<name>A0ABS7YM13_9VIBR</name>
<comment type="caution">
    <text evidence="1">The sequence shown here is derived from an EMBL/GenBank/DDBJ whole genome shotgun (WGS) entry which is preliminary data.</text>
</comment>
<organism evidence="1 2">
    <name type="scientific">Vibrio tritonius</name>
    <dbReference type="NCBI Taxonomy" id="1435069"/>
    <lineage>
        <taxon>Bacteria</taxon>
        <taxon>Pseudomonadati</taxon>
        <taxon>Pseudomonadota</taxon>
        <taxon>Gammaproteobacteria</taxon>
        <taxon>Vibrionales</taxon>
        <taxon>Vibrionaceae</taxon>
        <taxon>Vibrio</taxon>
    </lineage>
</organism>
<dbReference type="EMBL" id="JAIWIU010000029">
    <property type="protein sequence ID" value="MCA2015499.1"/>
    <property type="molecule type" value="Genomic_DNA"/>
</dbReference>
<gene>
    <name evidence="1" type="ORF">LDJ79_05195</name>
</gene>
<evidence type="ECO:0000313" key="1">
    <source>
        <dbReference type="EMBL" id="MCA2015499.1"/>
    </source>
</evidence>
<keyword evidence="2" id="KW-1185">Reference proteome</keyword>
<accession>A0ABS7YM13</accession>
<evidence type="ECO:0000313" key="2">
    <source>
        <dbReference type="Proteomes" id="UP001199044"/>
    </source>
</evidence>
<protein>
    <submittedName>
        <fullName evidence="1">Uncharacterized protein</fullName>
    </submittedName>
</protein>
<dbReference type="RefSeq" id="WP_225249828.1">
    <property type="nucleotide sequence ID" value="NZ_CP152307.1"/>
</dbReference>